<evidence type="ECO:0000256" key="1">
    <source>
        <dbReference type="ARBA" id="ARBA00004273"/>
    </source>
</evidence>
<feature type="transmembrane region" description="Helical" evidence="10">
    <location>
        <begin position="119"/>
        <end position="141"/>
    </location>
</feature>
<dbReference type="STRING" id="154538.A0A1M2VP92"/>
<evidence type="ECO:0000256" key="3">
    <source>
        <dbReference type="ARBA" id="ARBA00017689"/>
    </source>
</evidence>
<comment type="caution">
    <text evidence="11">The sequence shown here is derived from an EMBL/GenBank/DDBJ whole genome shotgun (WGS) entry which is preliminary data.</text>
</comment>
<keyword evidence="8 10" id="KW-0472">Membrane</keyword>
<dbReference type="GO" id="GO:0005743">
    <property type="term" value="C:mitochondrial inner membrane"/>
    <property type="evidence" value="ECO:0007669"/>
    <property type="project" value="UniProtKB-SubCell"/>
</dbReference>
<reference evidence="11 12" key="1">
    <citation type="submission" date="2016-10" db="EMBL/GenBank/DDBJ databases">
        <title>Genome sequence of the basidiomycete white-rot fungus Trametes pubescens.</title>
        <authorList>
            <person name="Makela M.R."/>
            <person name="Granchi Z."/>
            <person name="Peng M."/>
            <person name="De Vries R.P."/>
            <person name="Grigoriev I."/>
            <person name="Riley R."/>
            <person name="Hilden K."/>
        </authorList>
    </citation>
    <scope>NUCLEOTIDE SEQUENCE [LARGE SCALE GENOMIC DNA]</scope>
    <source>
        <strain evidence="11 12">FBCC735</strain>
    </source>
</reference>
<dbReference type="GO" id="GO:0033617">
    <property type="term" value="P:mitochondrial respiratory chain complex IV assembly"/>
    <property type="evidence" value="ECO:0007669"/>
    <property type="project" value="InterPro"/>
</dbReference>
<evidence type="ECO:0000256" key="9">
    <source>
        <dbReference type="SAM" id="MobiDB-lite"/>
    </source>
</evidence>
<keyword evidence="6 10" id="KW-1133">Transmembrane helix</keyword>
<dbReference type="PANTHER" id="PTHR31586">
    <property type="entry name" value="CYTOCHROME C OXIDASE PROTEIN 20"/>
    <property type="match status" value="1"/>
</dbReference>
<feature type="transmembrane region" description="Helical" evidence="10">
    <location>
        <begin position="74"/>
        <end position="99"/>
    </location>
</feature>
<evidence type="ECO:0000256" key="2">
    <source>
        <dbReference type="ARBA" id="ARBA00009575"/>
    </source>
</evidence>
<dbReference type="OrthoDB" id="14603at2759"/>
<dbReference type="Proteomes" id="UP000184267">
    <property type="component" value="Unassembled WGS sequence"/>
</dbReference>
<protein>
    <recommendedName>
        <fullName evidence="3">Cytochrome c oxidase assembly protein COX20, mitochondrial</fullName>
    </recommendedName>
</protein>
<dbReference type="Pfam" id="PF12597">
    <property type="entry name" value="Cox20"/>
    <property type="match status" value="1"/>
</dbReference>
<dbReference type="PANTHER" id="PTHR31586:SF1">
    <property type="entry name" value="CYTOCHROME C OXIDASE ASSEMBLY PROTEIN COX20, MITOCHONDRIAL"/>
    <property type="match status" value="1"/>
</dbReference>
<evidence type="ECO:0000256" key="5">
    <source>
        <dbReference type="ARBA" id="ARBA00022792"/>
    </source>
</evidence>
<evidence type="ECO:0000313" key="12">
    <source>
        <dbReference type="Proteomes" id="UP000184267"/>
    </source>
</evidence>
<gene>
    <name evidence="11" type="ORF">TRAPUB_14087</name>
</gene>
<keyword evidence="12" id="KW-1185">Reference proteome</keyword>
<evidence type="ECO:0000256" key="4">
    <source>
        <dbReference type="ARBA" id="ARBA00022692"/>
    </source>
</evidence>
<evidence type="ECO:0000313" key="11">
    <source>
        <dbReference type="EMBL" id="OJT09424.1"/>
    </source>
</evidence>
<dbReference type="InterPro" id="IPR022533">
    <property type="entry name" value="Cox20"/>
</dbReference>
<evidence type="ECO:0000256" key="7">
    <source>
        <dbReference type="ARBA" id="ARBA00023128"/>
    </source>
</evidence>
<keyword evidence="4 10" id="KW-0812">Transmembrane</keyword>
<name>A0A1M2VP92_TRAPU</name>
<evidence type="ECO:0000256" key="8">
    <source>
        <dbReference type="ARBA" id="ARBA00023136"/>
    </source>
</evidence>
<dbReference type="AlphaFoldDB" id="A0A1M2VP92"/>
<dbReference type="EMBL" id="MNAD01000917">
    <property type="protein sequence ID" value="OJT09424.1"/>
    <property type="molecule type" value="Genomic_DNA"/>
</dbReference>
<keyword evidence="7" id="KW-0496">Mitochondrion</keyword>
<evidence type="ECO:0000256" key="10">
    <source>
        <dbReference type="SAM" id="Phobius"/>
    </source>
</evidence>
<feature type="compositionally biased region" description="Polar residues" evidence="9">
    <location>
        <begin position="1"/>
        <end position="23"/>
    </location>
</feature>
<evidence type="ECO:0000256" key="6">
    <source>
        <dbReference type="ARBA" id="ARBA00022989"/>
    </source>
</evidence>
<proteinExistence type="inferred from homology"/>
<comment type="subcellular location">
    <subcellularLocation>
        <location evidence="1">Mitochondrion inner membrane</location>
    </subcellularLocation>
</comment>
<accession>A0A1M2VP92</accession>
<sequence length="191" mass="20809">MSSTDSSSAENQLSSTPGASGSSPKRIVHQVETTGSYWGDLKEAFKRVSVRDDLAHINEIPCARNSLLSGIASGVGIGVIRGMSASAYLCSFLSFLAAVRLNGRVTGVLVASNWAVGSFMLISLGSWCVTLIALWHTYASAGLRDFWRARRTICQRNREEERRRLQQVIEALPKRYVKPEEGAATSEQKSA</sequence>
<comment type="similarity">
    <text evidence="2">Belongs to the COX20 family.</text>
</comment>
<organism evidence="11 12">
    <name type="scientific">Trametes pubescens</name>
    <name type="common">White-rot fungus</name>
    <dbReference type="NCBI Taxonomy" id="154538"/>
    <lineage>
        <taxon>Eukaryota</taxon>
        <taxon>Fungi</taxon>
        <taxon>Dikarya</taxon>
        <taxon>Basidiomycota</taxon>
        <taxon>Agaricomycotina</taxon>
        <taxon>Agaricomycetes</taxon>
        <taxon>Polyporales</taxon>
        <taxon>Polyporaceae</taxon>
        <taxon>Trametes</taxon>
    </lineage>
</organism>
<feature type="region of interest" description="Disordered" evidence="9">
    <location>
        <begin position="1"/>
        <end position="26"/>
    </location>
</feature>
<keyword evidence="5" id="KW-0999">Mitochondrion inner membrane</keyword>